<dbReference type="GO" id="GO:0043328">
    <property type="term" value="P:protein transport to vacuole involved in ubiquitin-dependent protein catabolic process via the multivesicular body sorting pathway"/>
    <property type="evidence" value="ECO:0007669"/>
    <property type="project" value="TreeGrafter"/>
</dbReference>
<evidence type="ECO:0000313" key="9">
    <source>
        <dbReference type="EMBL" id="KAG5420189.1"/>
    </source>
</evidence>
<dbReference type="Pfam" id="PF04157">
    <property type="entry name" value="EAP30"/>
    <property type="match status" value="1"/>
</dbReference>
<reference evidence="9 10" key="1">
    <citation type="submission" date="2020-12" db="EMBL/GenBank/DDBJ databases">
        <title>Effect of drift, selection, and recombination on the evolution of hybrid genomes in Candida yeast pathogens.</title>
        <authorList>
            <person name="Mixao V."/>
            <person name="Ksiezopolska E."/>
            <person name="Saus E."/>
            <person name="Boekhout T."/>
            <person name="Gacser A."/>
            <person name="Gabaldon T."/>
        </authorList>
    </citation>
    <scope>NUCLEOTIDE SEQUENCE [LARGE SCALE GENOMIC DNA]</scope>
    <source>
        <strain evidence="9 10">BP57</strain>
    </source>
</reference>
<keyword evidence="7" id="KW-0653">Protein transport</keyword>
<dbReference type="InterPro" id="IPR016689">
    <property type="entry name" value="ESCRT-2_cplx_Snf8"/>
</dbReference>
<dbReference type="GeneID" id="93650698"/>
<evidence type="ECO:0000256" key="3">
    <source>
        <dbReference type="ARBA" id="ARBA00009834"/>
    </source>
</evidence>
<keyword evidence="8" id="KW-0472">Membrane</keyword>
<gene>
    <name evidence="9" type="ORF">I9W82_002069</name>
</gene>
<evidence type="ECO:0000256" key="2">
    <source>
        <dbReference type="ARBA" id="ARBA00004496"/>
    </source>
</evidence>
<evidence type="ECO:0000256" key="5">
    <source>
        <dbReference type="ARBA" id="ARBA00022490"/>
    </source>
</evidence>
<name>A0A8H7ZGM1_9ASCO</name>
<sequence length="243" mass="27689">MDPSSDRDAYQQLGQRLNQQHSEQLLTQLQVFRSALINFVNEHSHEIKSNGEFRSKFNQISQSIGMDPLDLLIYSNSKMTSSGSGSSSKRDASNFITGLSVKIVEICQETRDLNGGLISIRELQSILNDTTSDLTIDATIKQIEQAITILNSMGKNYELIVINNESWLKFSSIENLSSDQLKIYELCSFTGGYVTMGLIRDNYGWDKIRIKSVIDEMIMNGILWVDEQGEDEWQYWEPSWISH</sequence>
<dbReference type="InterPro" id="IPR036388">
    <property type="entry name" value="WH-like_DNA-bd_sf"/>
</dbReference>
<dbReference type="AlphaFoldDB" id="A0A8H7ZGM1"/>
<dbReference type="InterPro" id="IPR040608">
    <property type="entry name" value="Snf8/Vps36"/>
</dbReference>
<comment type="similarity">
    <text evidence="3">Belongs to the SNF8 family.</text>
</comment>
<dbReference type="FunFam" id="1.10.10.10:FF:000397">
    <property type="entry name" value="Vacuolar-sorting protein SNF8"/>
    <property type="match status" value="1"/>
</dbReference>
<evidence type="ECO:0000256" key="7">
    <source>
        <dbReference type="ARBA" id="ARBA00022927"/>
    </source>
</evidence>
<keyword evidence="6" id="KW-0967">Endosome</keyword>
<keyword evidence="10" id="KW-1185">Reference proteome</keyword>
<dbReference type="PANTHER" id="PTHR12806:SF0">
    <property type="entry name" value="VACUOLAR-SORTING PROTEIN SNF8"/>
    <property type="match status" value="1"/>
</dbReference>
<comment type="subcellular location">
    <subcellularLocation>
        <location evidence="2">Cytoplasm</location>
    </subcellularLocation>
    <subcellularLocation>
        <location evidence="1">Endosome membrane</location>
        <topology evidence="1">Peripheral membrane protein</topology>
    </subcellularLocation>
</comment>
<evidence type="ECO:0000256" key="1">
    <source>
        <dbReference type="ARBA" id="ARBA00004481"/>
    </source>
</evidence>
<evidence type="ECO:0000256" key="4">
    <source>
        <dbReference type="ARBA" id="ARBA00022448"/>
    </source>
</evidence>
<dbReference type="Gene3D" id="1.10.10.10">
    <property type="entry name" value="Winged helix-like DNA-binding domain superfamily/Winged helix DNA-binding domain"/>
    <property type="match status" value="2"/>
</dbReference>
<protein>
    <submittedName>
        <fullName evidence="9">Dot2</fullName>
    </submittedName>
</protein>
<comment type="caution">
    <text evidence="9">The sequence shown here is derived from an EMBL/GenBank/DDBJ whole genome shotgun (WGS) entry which is preliminary data.</text>
</comment>
<dbReference type="Gene3D" id="6.10.140.180">
    <property type="match status" value="1"/>
</dbReference>
<dbReference type="PANTHER" id="PTHR12806">
    <property type="entry name" value="EAP30 SUBUNIT OF ELL COMPLEX"/>
    <property type="match status" value="1"/>
</dbReference>
<organism evidence="9 10">
    <name type="scientific">Candida metapsilosis</name>
    <dbReference type="NCBI Taxonomy" id="273372"/>
    <lineage>
        <taxon>Eukaryota</taxon>
        <taxon>Fungi</taxon>
        <taxon>Dikarya</taxon>
        <taxon>Ascomycota</taxon>
        <taxon>Saccharomycotina</taxon>
        <taxon>Pichiomycetes</taxon>
        <taxon>Debaryomycetaceae</taxon>
        <taxon>Candida/Lodderomyces clade</taxon>
        <taxon>Candida</taxon>
    </lineage>
</organism>
<dbReference type="OrthoDB" id="283883at2759"/>
<keyword evidence="5" id="KW-0963">Cytoplasm</keyword>
<evidence type="ECO:0000256" key="8">
    <source>
        <dbReference type="ARBA" id="ARBA00023136"/>
    </source>
</evidence>
<dbReference type="EMBL" id="JAEOAQ010000002">
    <property type="protein sequence ID" value="KAG5420189.1"/>
    <property type="molecule type" value="Genomic_DNA"/>
</dbReference>
<evidence type="ECO:0000256" key="6">
    <source>
        <dbReference type="ARBA" id="ARBA00022753"/>
    </source>
</evidence>
<evidence type="ECO:0000313" key="10">
    <source>
        <dbReference type="Proteomes" id="UP000669133"/>
    </source>
</evidence>
<dbReference type="RefSeq" id="XP_067549305.1">
    <property type="nucleotide sequence ID" value="XM_067690884.1"/>
</dbReference>
<dbReference type="InterPro" id="IPR036390">
    <property type="entry name" value="WH_DNA-bd_sf"/>
</dbReference>
<keyword evidence="4" id="KW-0813">Transport</keyword>
<dbReference type="SUPFAM" id="SSF46785">
    <property type="entry name" value="Winged helix' DNA-binding domain"/>
    <property type="match status" value="2"/>
</dbReference>
<accession>A0A8H7ZGM1</accession>
<dbReference type="Proteomes" id="UP000669133">
    <property type="component" value="Unassembled WGS sequence"/>
</dbReference>
<dbReference type="GO" id="GO:0000814">
    <property type="term" value="C:ESCRT II complex"/>
    <property type="evidence" value="ECO:0007669"/>
    <property type="project" value="InterPro"/>
</dbReference>
<proteinExistence type="inferred from homology"/>